<dbReference type="RefSeq" id="WP_032818104.1">
    <property type="nucleotide sequence ID" value="NZ_LR031358.1"/>
</dbReference>
<proteinExistence type="predicted"/>
<dbReference type="Proteomes" id="UP000181728">
    <property type="component" value="Unassembled WGS sequence"/>
</dbReference>
<keyword evidence="3" id="KW-0378">Hydrolase</keyword>
<reference evidence="2 4" key="1">
    <citation type="journal article" date="2016" name="BMC Genomics">
        <title>Consensus pan-genome assembly of the specialised wine bacterium Oenococcus oeni.</title>
        <authorList>
            <person name="Sternes P.R."/>
            <person name="Borneman A.R."/>
        </authorList>
    </citation>
    <scope>NUCLEOTIDE SEQUENCE [LARGE SCALE GENOMIC DNA]</scope>
    <source>
        <strain evidence="2 4">AWRIB661</strain>
    </source>
</reference>
<dbReference type="InterPro" id="IPR001967">
    <property type="entry name" value="Peptidase_S11_N"/>
</dbReference>
<evidence type="ECO:0000313" key="5">
    <source>
        <dbReference type="Proteomes" id="UP000294726"/>
    </source>
</evidence>
<reference evidence="3 5" key="2">
    <citation type="submission" date="2018-08" db="EMBL/GenBank/DDBJ databases">
        <authorList>
            <person name="Lorentzen P. G. S. M."/>
        </authorList>
    </citation>
    <scope>NUCLEOTIDE SEQUENCE [LARGE SCALE GENOMIC DNA]</scope>
    <source>
        <strain evidence="3 5">CRBO_1381</strain>
    </source>
</reference>
<gene>
    <name evidence="2" type="ORF">ATX59_05170</name>
    <name evidence="3" type="ORF">OENI_1053</name>
</gene>
<evidence type="ECO:0000313" key="4">
    <source>
        <dbReference type="Proteomes" id="UP000181728"/>
    </source>
</evidence>
<dbReference type="AlphaFoldDB" id="A0A483C6D6"/>
<organism evidence="3 5">
    <name type="scientific">Oenococcus oeni</name>
    <name type="common">Leuconostoc oenos</name>
    <dbReference type="NCBI Taxonomy" id="1247"/>
    <lineage>
        <taxon>Bacteria</taxon>
        <taxon>Bacillati</taxon>
        <taxon>Bacillota</taxon>
        <taxon>Bacilli</taxon>
        <taxon>Lactobacillales</taxon>
        <taxon>Lactobacillaceae</taxon>
        <taxon>Oenococcus</taxon>
    </lineage>
</organism>
<keyword evidence="3" id="KW-0645">Protease</keyword>
<evidence type="ECO:0000313" key="2">
    <source>
        <dbReference type="EMBL" id="OIM21169.1"/>
    </source>
</evidence>
<dbReference type="Proteomes" id="UP000294726">
    <property type="component" value="Chromosome"/>
</dbReference>
<dbReference type="GO" id="GO:0009002">
    <property type="term" value="F:serine-type D-Ala-D-Ala carboxypeptidase activity"/>
    <property type="evidence" value="ECO:0007669"/>
    <property type="project" value="UniProtKB-EC"/>
</dbReference>
<dbReference type="SUPFAM" id="SSF56601">
    <property type="entry name" value="beta-lactamase/transpeptidase-like"/>
    <property type="match status" value="1"/>
</dbReference>
<accession>A0A483C6D6</accession>
<keyword evidence="3" id="KW-0121">Carboxypeptidase</keyword>
<name>A0A483C6D6_OENOE</name>
<protein>
    <submittedName>
        <fullName evidence="2 3">D-alanyl-D-alanine carboxypeptidase</fullName>
        <ecNumber evidence="3">3.4.16.4</ecNumber>
    </submittedName>
</protein>
<dbReference type="InterPro" id="IPR012338">
    <property type="entry name" value="Beta-lactam/transpept-like"/>
</dbReference>
<evidence type="ECO:0000259" key="1">
    <source>
        <dbReference type="Pfam" id="PF00768"/>
    </source>
</evidence>
<sequence length="264" mass="30495">MIKLSAVAQSSIFAELNGKIISKKNVRKTFPISNLSRLVLIYEVLSAIRSKKISLDTPLIVSEKISLFSKKDRSAAMHFQTGEFFTVKQAIEILLIISEKSAAYLLIEKIFGNLEKWRSETARFLKQEKINGLIYEPVGLISREGRENLLSAISILKVINKLVNDFPKILAMTQKKQFIFQSDRQVQFYRNPNFKQRINNLQISAFFAEKNQKSSNFISVFKIKDKLYLSELLAVDNTFFNREETADALINNQFLEVEKQLWQE</sequence>
<dbReference type="EMBL" id="MLOK01000039">
    <property type="protein sequence ID" value="OIM21169.1"/>
    <property type="molecule type" value="Genomic_DNA"/>
</dbReference>
<dbReference type="GO" id="GO:0006508">
    <property type="term" value="P:proteolysis"/>
    <property type="evidence" value="ECO:0007669"/>
    <property type="project" value="InterPro"/>
</dbReference>
<evidence type="ECO:0000313" key="3">
    <source>
        <dbReference type="EMBL" id="VDB98288.1"/>
    </source>
</evidence>
<feature type="domain" description="Peptidase S11 D-alanyl-D-alanine carboxypeptidase A N-terminal" evidence="1">
    <location>
        <begin position="8"/>
        <end position="193"/>
    </location>
</feature>
<dbReference type="EMBL" id="LR031358">
    <property type="protein sequence ID" value="VDB98288.1"/>
    <property type="molecule type" value="Genomic_DNA"/>
</dbReference>
<dbReference type="Gene3D" id="3.40.710.10">
    <property type="entry name" value="DD-peptidase/beta-lactamase superfamily"/>
    <property type="match status" value="1"/>
</dbReference>
<dbReference type="Pfam" id="PF00768">
    <property type="entry name" value="Peptidase_S11"/>
    <property type="match status" value="1"/>
</dbReference>
<dbReference type="EC" id="3.4.16.4" evidence="3"/>